<gene>
    <name evidence="2" type="ORF">CUZ56_01841</name>
</gene>
<sequence>MIMSCEKLDAGNAVMLLIDHQVGTMGWVKSIGFEELKRNALMLAQAARILKLPVVLTSSMEDYVQGPLLSELETILPQAFAARIRRRGIVNAMEDESFAGAVQATGRRKLIIAGVTNDVCTVYPALSLVRDGYEVQVVADAGGSPTKMADDIALRRMERGGVTLTSTNQLIAELAGSWSTPEGGELVQVMMGALQDG</sequence>
<keyword evidence="3" id="KW-1185">Reference proteome</keyword>
<dbReference type="Proteomes" id="UP000286947">
    <property type="component" value="Unassembled WGS sequence"/>
</dbReference>
<dbReference type="SUPFAM" id="SSF52499">
    <property type="entry name" value="Isochorismatase-like hydrolases"/>
    <property type="match status" value="1"/>
</dbReference>
<accession>A0A433SCU6</accession>
<dbReference type="Gene3D" id="3.40.50.850">
    <property type="entry name" value="Isochorismatase-like"/>
    <property type="match status" value="1"/>
</dbReference>
<proteinExistence type="predicted"/>
<organism evidence="2 3">
    <name type="scientific">Saezia sanguinis</name>
    <dbReference type="NCBI Taxonomy" id="1965230"/>
    <lineage>
        <taxon>Bacteria</taxon>
        <taxon>Pseudomonadati</taxon>
        <taxon>Pseudomonadota</taxon>
        <taxon>Betaproteobacteria</taxon>
        <taxon>Burkholderiales</taxon>
        <taxon>Saeziaceae</taxon>
        <taxon>Saezia</taxon>
    </lineage>
</organism>
<protein>
    <recommendedName>
        <fullName evidence="1">Isochorismatase-like domain-containing protein</fullName>
    </recommendedName>
</protein>
<dbReference type="EMBL" id="PQSP01000004">
    <property type="protein sequence ID" value="RUS66561.1"/>
    <property type="molecule type" value="Genomic_DNA"/>
</dbReference>
<name>A0A433SCU6_9BURK</name>
<evidence type="ECO:0000259" key="1">
    <source>
        <dbReference type="Pfam" id="PF00857"/>
    </source>
</evidence>
<dbReference type="InterPro" id="IPR053152">
    <property type="entry name" value="Hydrolase_YcaC-like"/>
</dbReference>
<comment type="caution">
    <text evidence="2">The sequence shown here is derived from an EMBL/GenBank/DDBJ whole genome shotgun (WGS) entry which is preliminary data.</text>
</comment>
<evidence type="ECO:0000313" key="2">
    <source>
        <dbReference type="EMBL" id="RUS66561.1"/>
    </source>
</evidence>
<reference evidence="2 3" key="1">
    <citation type="submission" date="2018-01" db="EMBL/GenBank/DDBJ databases">
        <title>Saezia sanguinis gen. nov., sp. nov., in the order Burkholderiales isolated from human blood.</title>
        <authorList>
            <person name="Medina-Pascual M.J."/>
            <person name="Valdezate S."/>
            <person name="Monzon S."/>
            <person name="Cuesta I."/>
            <person name="Carrasco G."/>
            <person name="Villalon P."/>
            <person name="Saez-Nieto J.A."/>
        </authorList>
    </citation>
    <scope>NUCLEOTIDE SEQUENCE [LARGE SCALE GENOMIC DNA]</scope>
    <source>
        <strain evidence="2 3">CNM695-12</strain>
    </source>
</reference>
<dbReference type="InterPro" id="IPR036380">
    <property type="entry name" value="Isochorismatase-like_sf"/>
</dbReference>
<evidence type="ECO:0000313" key="3">
    <source>
        <dbReference type="Proteomes" id="UP000286947"/>
    </source>
</evidence>
<dbReference type="AlphaFoldDB" id="A0A433SCU6"/>
<dbReference type="Pfam" id="PF00857">
    <property type="entry name" value="Isochorismatase"/>
    <property type="match status" value="1"/>
</dbReference>
<dbReference type="InterPro" id="IPR000868">
    <property type="entry name" value="Isochorismatase-like_dom"/>
</dbReference>
<feature type="domain" description="Isochorismatase-like" evidence="1">
    <location>
        <begin position="14"/>
        <end position="169"/>
    </location>
</feature>
<dbReference type="PANTHER" id="PTHR43559">
    <property type="entry name" value="HYDROLASE YCAC-RELATED"/>
    <property type="match status" value="1"/>
</dbReference>
<dbReference type="PANTHER" id="PTHR43559:SF3">
    <property type="entry name" value="HYDROLASE YCAC-RELATED"/>
    <property type="match status" value="1"/>
</dbReference>